<organism evidence="1">
    <name type="scientific">Arundo donax</name>
    <name type="common">Giant reed</name>
    <name type="synonym">Donax arundinaceus</name>
    <dbReference type="NCBI Taxonomy" id="35708"/>
    <lineage>
        <taxon>Eukaryota</taxon>
        <taxon>Viridiplantae</taxon>
        <taxon>Streptophyta</taxon>
        <taxon>Embryophyta</taxon>
        <taxon>Tracheophyta</taxon>
        <taxon>Spermatophyta</taxon>
        <taxon>Magnoliopsida</taxon>
        <taxon>Liliopsida</taxon>
        <taxon>Poales</taxon>
        <taxon>Poaceae</taxon>
        <taxon>PACMAD clade</taxon>
        <taxon>Arundinoideae</taxon>
        <taxon>Arundineae</taxon>
        <taxon>Arundo</taxon>
    </lineage>
</organism>
<accession>A0A0A8ZP24</accession>
<proteinExistence type="predicted"/>
<name>A0A0A8ZP24_ARUDO</name>
<sequence length="29" mass="3459">MYLITYASQLHLMRHLGLEQIRILTNCLN</sequence>
<dbReference type="EMBL" id="GBRH01256761">
    <property type="protein sequence ID" value="JAD41134.1"/>
    <property type="molecule type" value="Transcribed_RNA"/>
</dbReference>
<reference evidence="1" key="1">
    <citation type="submission" date="2014-09" db="EMBL/GenBank/DDBJ databases">
        <authorList>
            <person name="Magalhaes I.L.F."/>
            <person name="Oliveira U."/>
            <person name="Santos F.R."/>
            <person name="Vidigal T.H.D.A."/>
            <person name="Brescovit A.D."/>
            <person name="Santos A.J."/>
        </authorList>
    </citation>
    <scope>NUCLEOTIDE SEQUENCE</scope>
    <source>
        <tissue evidence="1">Shoot tissue taken approximately 20 cm above the soil surface</tissue>
    </source>
</reference>
<reference evidence="1" key="2">
    <citation type="journal article" date="2015" name="Data Brief">
        <title>Shoot transcriptome of the giant reed, Arundo donax.</title>
        <authorList>
            <person name="Barrero R.A."/>
            <person name="Guerrero F.D."/>
            <person name="Moolhuijzen P."/>
            <person name="Goolsby J.A."/>
            <person name="Tidwell J."/>
            <person name="Bellgard S.E."/>
            <person name="Bellgard M.I."/>
        </authorList>
    </citation>
    <scope>NUCLEOTIDE SEQUENCE</scope>
    <source>
        <tissue evidence="1">Shoot tissue taken approximately 20 cm above the soil surface</tissue>
    </source>
</reference>
<dbReference type="AlphaFoldDB" id="A0A0A8ZP24"/>
<protein>
    <submittedName>
        <fullName evidence="1">Uncharacterized protein</fullName>
    </submittedName>
</protein>
<evidence type="ECO:0000313" key="1">
    <source>
        <dbReference type="EMBL" id="JAD41134.1"/>
    </source>
</evidence>